<keyword evidence="8 9" id="KW-0472">Membrane</keyword>
<feature type="transmembrane region" description="Helical" evidence="9">
    <location>
        <begin position="158"/>
        <end position="178"/>
    </location>
</feature>
<evidence type="ECO:0000256" key="11">
    <source>
        <dbReference type="RuleBase" id="RU004181"/>
    </source>
</evidence>
<dbReference type="PANTHER" id="PTHR33695">
    <property type="entry name" value="LIPOPROTEIN SIGNAL PEPTIDASE"/>
    <property type="match status" value="1"/>
</dbReference>
<dbReference type="GO" id="GO:0005886">
    <property type="term" value="C:plasma membrane"/>
    <property type="evidence" value="ECO:0007669"/>
    <property type="project" value="UniProtKB-SubCell"/>
</dbReference>
<evidence type="ECO:0000256" key="5">
    <source>
        <dbReference type="ARBA" id="ARBA00022750"/>
    </source>
</evidence>
<dbReference type="RefSeq" id="WP_270074305.1">
    <property type="nucleotide sequence ID" value="NZ_JAJAQC010000048.1"/>
</dbReference>
<keyword evidence="4 9" id="KW-0812">Transmembrane</keyword>
<comment type="pathway">
    <text evidence="9">Protein modification; lipoprotein biosynthesis (signal peptide cleavage).</text>
</comment>
<accession>A0A9X3NPF8</accession>
<dbReference type="PRINTS" id="PR00781">
    <property type="entry name" value="LIPOSIGPTASE"/>
</dbReference>
<evidence type="ECO:0000256" key="7">
    <source>
        <dbReference type="ARBA" id="ARBA00022989"/>
    </source>
</evidence>
<feature type="compositionally biased region" description="Polar residues" evidence="12">
    <location>
        <begin position="1"/>
        <end position="13"/>
    </location>
</feature>
<keyword evidence="3 9" id="KW-0645">Protease</keyword>
<dbReference type="EMBL" id="JAJAQC010000048">
    <property type="protein sequence ID" value="MDA0567053.1"/>
    <property type="molecule type" value="Genomic_DNA"/>
</dbReference>
<dbReference type="GO" id="GO:0006508">
    <property type="term" value="P:proteolysis"/>
    <property type="evidence" value="ECO:0007669"/>
    <property type="project" value="UniProtKB-KW"/>
</dbReference>
<keyword evidence="14" id="KW-1185">Reference proteome</keyword>
<evidence type="ECO:0000256" key="6">
    <source>
        <dbReference type="ARBA" id="ARBA00022801"/>
    </source>
</evidence>
<comment type="catalytic activity">
    <reaction evidence="9 10">
        <text>Release of signal peptides from bacterial membrane prolipoproteins. Hydrolyzes -Xaa-Yaa-Zaa-|-(S,diacylglyceryl)Cys-, in which Xaa is hydrophobic (preferably Leu), and Yaa (Ala or Ser) and Zaa (Gly or Ala) have small, neutral side chains.</text>
        <dbReference type="EC" id="3.4.23.36"/>
    </reaction>
</comment>
<organism evidence="13 14">
    <name type="scientific">Streptomonospora mangrovi</name>
    <dbReference type="NCBI Taxonomy" id="2883123"/>
    <lineage>
        <taxon>Bacteria</taxon>
        <taxon>Bacillati</taxon>
        <taxon>Actinomycetota</taxon>
        <taxon>Actinomycetes</taxon>
        <taxon>Streptosporangiales</taxon>
        <taxon>Nocardiopsidaceae</taxon>
        <taxon>Streptomonospora</taxon>
    </lineage>
</organism>
<comment type="similarity">
    <text evidence="1 9 11">Belongs to the peptidase A8 family.</text>
</comment>
<gene>
    <name evidence="9 13" type="primary">lspA</name>
    <name evidence="13" type="ORF">LG943_22435</name>
</gene>
<evidence type="ECO:0000256" key="1">
    <source>
        <dbReference type="ARBA" id="ARBA00006139"/>
    </source>
</evidence>
<evidence type="ECO:0000256" key="2">
    <source>
        <dbReference type="ARBA" id="ARBA00022475"/>
    </source>
</evidence>
<keyword evidence="2 9" id="KW-1003">Cell membrane</keyword>
<feature type="transmembrane region" description="Helical" evidence="9">
    <location>
        <begin position="90"/>
        <end position="107"/>
    </location>
</feature>
<feature type="transmembrane region" description="Helical" evidence="9">
    <location>
        <begin position="114"/>
        <end position="133"/>
    </location>
</feature>
<name>A0A9X3NPF8_9ACTN</name>
<evidence type="ECO:0000256" key="9">
    <source>
        <dbReference type="HAMAP-Rule" id="MF_00161"/>
    </source>
</evidence>
<comment type="caution">
    <text evidence="13">The sequence shown here is derived from an EMBL/GenBank/DDBJ whole genome shotgun (WGS) entry which is preliminary data.</text>
</comment>
<evidence type="ECO:0000256" key="4">
    <source>
        <dbReference type="ARBA" id="ARBA00022692"/>
    </source>
</evidence>
<evidence type="ECO:0000313" key="13">
    <source>
        <dbReference type="EMBL" id="MDA0567053.1"/>
    </source>
</evidence>
<dbReference type="Proteomes" id="UP001140076">
    <property type="component" value="Unassembled WGS sequence"/>
</dbReference>
<comment type="subcellular location">
    <subcellularLocation>
        <location evidence="9">Cell membrane</location>
        <topology evidence="9">Multi-pass membrane protein</topology>
    </subcellularLocation>
</comment>
<comment type="function">
    <text evidence="9 10">This protein specifically catalyzes the removal of signal peptides from prolipoproteins.</text>
</comment>
<feature type="transmembrane region" description="Helical" evidence="9">
    <location>
        <begin position="33"/>
        <end position="51"/>
    </location>
</feature>
<evidence type="ECO:0000256" key="3">
    <source>
        <dbReference type="ARBA" id="ARBA00022670"/>
    </source>
</evidence>
<evidence type="ECO:0000256" key="10">
    <source>
        <dbReference type="RuleBase" id="RU000594"/>
    </source>
</evidence>
<dbReference type="NCBIfam" id="TIGR00077">
    <property type="entry name" value="lspA"/>
    <property type="match status" value="1"/>
</dbReference>
<dbReference type="InterPro" id="IPR001872">
    <property type="entry name" value="Peptidase_A8"/>
</dbReference>
<evidence type="ECO:0000256" key="12">
    <source>
        <dbReference type="SAM" id="MobiDB-lite"/>
    </source>
</evidence>
<dbReference type="PANTHER" id="PTHR33695:SF1">
    <property type="entry name" value="LIPOPROTEIN SIGNAL PEPTIDASE"/>
    <property type="match status" value="1"/>
</dbReference>
<feature type="compositionally biased region" description="Low complexity" evidence="12">
    <location>
        <begin position="191"/>
        <end position="216"/>
    </location>
</feature>
<reference evidence="13" key="1">
    <citation type="submission" date="2021-10" db="EMBL/GenBank/DDBJ databases">
        <title>Streptomonospora sp. nov., isolated from mangrove soil.</title>
        <authorList>
            <person name="Chen X."/>
            <person name="Ge X."/>
            <person name="Liu W."/>
        </authorList>
    </citation>
    <scope>NUCLEOTIDE SEQUENCE</scope>
    <source>
        <strain evidence="13">S1-112</strain>
    </source>
</reference>
<feature type="active site" evidence="9">
    <location>
        <position position="163"/>
    </location>
</feature>
<dbReference type="PROSITE" id="PS00855">
    <property type="entry name" value="SPASE_II"/>
    <property type="match status" value="1"/>
</dbReference>
<feature type="active site" evidence="9">
    <location>
        <position position="149"/>
    </location>
</feature>
<evidence type="ECO:0000313" key="14">
    <source>
        <dbReference type="Proteomes" id="UP001140076"/>
    </source>
</evidence>
<dbReference type="Pfam" id="PF01252">
    <property type="entry name" value="Peptidase_A8"/>
    <property type="match status" value="1"/>
</dbReference>
<sequence length="239" mass="24652">MQTARGASLSNVEPSGHPKQTEHEPAAPRPRRFVPLLLVVAAVALAADFATKEIALASFAPGESMPVVGDLLRFTLIFNTGAAFSIGSDVPWLFFLIASCVVVYILFMARKLGSLGWTVALGLILGGATGNLVDRVMRPPAPFHGAVVDWIAVPNFPVFNLGDSCICVGGALAVLLAFRGINIDGTRESDQAPAKDGADGAAEAPAAEPGAAAAEDPGQERGSAEPGAAARREDGGERP</sequence>
<keyword evidence="6 9" id="KW-0378">Hydrolase</keyword>
<keyword evidence="5 9" id="KW-0064">Aspartyl protease</keyword>
<proteinExistence type="inferred from homology"/>
<feature type="compositionally biased region" description="Basic and acidic residues" evidence="12">
    <location>
        <begin position="230"/>
        <end position="239"/>
    </location>
</feature>
<protein>
    <recommendedName>
        <fullName evidence="9">Lipoprotein signal peptidase</fullName>
        <ecNumber evidence="9">3.4.23.36</ecNumber>
    </recommendedName>
    <alternativeName>
        <fullName evidence="9">Prolipoprotein signal peptidase</fullName>
    </alternativeName>
    <alternativeName>
        <fullName evidence="9">Signal peptidase II</fullName>
        <shortName evidence="9">SPase II</shortName>
    </alternativeName>
</protein>
<dbReference type="EC" id="3.4.23.36" evidence="9"/>
<feature type="region of interest" description="Disordered" evidence="12">
    <location>
        <begin position="1"/>
        <end position="27"/>
    </location>
</feature>
<dbReference type="GO" id="GO:0004190">
    <property type="term" value="F:aspartic-type endopeptidase activity"/>
    <property type="evidence" value="ECO:0007669"/>
    <property type="project" value="UniProtKB-UniRule"/>
</dbReference>
<keyword evidence="7 9" id="KW-1133">Transmembrane helix</keyword>
<dbReference type="HAMAP" id="MF_00161">
    <property type="entry name" value="LspA"/>
    <property type="match status" value="1"/>
</dbReference>
<dbReference type="AlphaFoldDB" id="A0A9X3NPF8"/>
<evidence type="ECO:0000256" key="8">
    <source>
        <dbReference type="ARBA" id="ARBA00023136"/>
    </source>
</evidence>
<feature type="region of interest" description="Disordered" evidence="12">
    <location>
        <begin position="188"/>
        <end position="239"/>
    </location>
</feature>